<feature type="transmembrane region" description="Helical" evidence="1">
    <location>
        <begin position="154"/>
        <end position="173"/>
    </location>
</feature>
<evidence type="ECO:0000313" key="3">
    <source>
        <dbReference type="Proteomes" id="UP000007599"/>
    </source>
</evidence>
<evidence type="ECO:0008006" key="4">
    <source>
        <dbReference type="Google" id="ProtNLM"/>
    </source>
</evidence>
<dbReference type="AlphaFoldDB" id="H8XSM9"/>
<keyword evidence="1" id="KW-0812">Transmembrane</keyword>
<reference evidence="3" key="2">
    <citation type="submission" date="2012-03" db="EMBL/GenBank/DDBJ databases">
        <title>Complete genome sequence of Flavobacterium indicum GPTSA100-9T, isolated from warm spring water.</title>
        <authorList>
            <person name="Barbier P."/>
            <person name="Houel A."/>
            <person name="Loux V."/>
            <person name="Poulain J."/>
            <person name="Bernardet J.-F."/>
            <person name="Touchon M."/>
            <person name="Duchaud E."/>
        </authorList>
    </citation>
    <scope>NUCLEOTIDE SEQUENCE [LARGE SCALE GENOMIC DNA]</scope>
    <source>
        <strain evidence="3">DSM 17447 / CIP 109464 / GPTSA100-9</strain>
    </source>
</reference>
<feature type="transmembrane region" description="Helical" evidence="1">
    <location>
        <begin position="122"/>
        <end position="142"/>
    </location>
</feature>
<dbReference type="PANTHER" id="PTHR41386">
    <property type="entry name" value="INTEGRAL MEMBRANE PROTEIN-RELATED"/>
    <property type="match status" value="1"/>
</dbReference>
<gene>
    <name evidence="2" type="ordered locus">KQS_03140</name>
</gene>
<dbReference type="eggNOG" id="COG4420">
    <property type="taxonomic scope" value="Bacteria"/>
</dbReference>
<reference evidence="2 3" key="1">
    <citation type="journal article" date="2012" name="J. Bacteriol.">
        <title>Complete Genome Sequence of Flavobacterium indicum GPSTA100-9T, Isolated from Warm Spring Water.</title>
        <authorList>
            <person name="Barbier P."/>
            <person name="Houel A."/>
            <person name="Loux V."/>
            <person name="Poulain J."/>
            <person name="Bernardet J.F."/>
            <person name="Touchon M."/>
            <person name="Duchaud E."/>
        </authorList>
    </citation>
    <scope>NUCLEOTIDE SEQUENCE [LARGE SCALE GENOMIC DNA]</scope>
    <source>
        <strain evidence="3">DSM 17447 / CIP 109464 / GPTSA100-9</strain>
    </source>
</reference>
<keyword evidence="1" id="KW-0472">Membrane</keyword>
<dbReference type="EMBL" id="HE774682">
    <property type="protein sequence ID" value="CCG52614.1"/>
    <property type="molecule type" value="Genomic_DNA"/>
</dbReference>
<evidence type="ECO:0000313" key="2">
    <source>
        <dbReference type="EMBL" id="CCG52614.1"/>
    </source>
</evidence>
<sequence>MKNKNMSTKSTFVSAISNKEFPIHERIEGSIVREPILSLIKKEYPTFNSKSEIALSELNEFREHYISDYLQREIYDISTIERKVVQSLKDEKSLVSEIEESEDNRTFGQVIADKVADFGGSWTFIISFMGFLFTWILINVLVLTNKGFDPYPFILLNLILSCIAALQAPVIMMSQNRQEEKDRERAKKDFMINLKSELEIRMLHEKLDHLIMHQQQELIEIQKVQIEMMNDILERIKK</sequence>
<accession>H8XSM9</accession>
<dbReference type="InterPro" id="IPR010406">
    <property type="entry name" value="DUF1003"/>
</dbReference>
<dbReference type="STRING" id="1094466.KQS_03140"/>
<dbReference type="Proteomes" id="UP000007599">
    <property type="component" value="Chromosome I"/>
</dbReference>
<keyword evidence="1" id="KW-1133">Transmembrane helix</keyword>
<dbReference type="KEGG" id="fin:KQS_03140"/>
<dbReference type="HOGENOM" id="CLU_077948_1_0_10"/>
<name>H8XSM9_FLAIG</name>
<proteinExistence type="predicted"/>
<protein>
    <recommendedName>
        <fullName evidence="4">DUF1003 domain-containing protein</fullName>
    </recommendedName>
</protein>
<keyword evidence="3" id="KW-1185">Reference proteome</keyword>
<organism evidence="2 3">
    <name type="scientific">Flavobacterium indicum (strain DSM 17447 / CIP 109464 / GPTSA100-9)</name>
    <dbReference type="NCBI Taxonomy" id="1094466"/>
    <lineage>
        <taxon>Bacteria</taxon>
        <taxon>Pseudomonadati</taxon>
        <taxon>Bacteroidota</taxon>
        <taxon>Flavobacteriia</taxon>
        <taxon>Flavobacteriales</taxon>
        <taxon>Flavobacteriaceae</taxon>
        <taxon>Flavobacterium</taxon>
    </lineage>
</organism>
<dbReference type="PANTHER" id="PTHR41386:SF1">
    <property type="entry name" value="MEMBRANE PROTEIN"/>
    <property type="match status" value="1"/>
</dbReference>
<evidence type="ECO:0000256" key="1">
    <source>
        <dbReference type="SAM" id="Phobius"/>
    </source>
</evidence>
<dbReference type="PATRIC" id="fig|1094466.5.peg.618"/>
<dbReference type="Pfam" id="PF06210">
    <property type="entry name" value="DUF1003"/>
    <property type="match status" value="1"/>
</dbReference>